<dbReference type="Proteomes" id="UP000724584">
    <property type="component" value="Unassembled WGS sequence"/>
</dbReference>
<gene>
    <name evidence="1" type="ORF">F5144DRAFT_657901</name>
</gene>
<comment type="caution">
    <text evidence="1">The sequence shown here is derived from an EMBL/GenBank/DDBJ whole genome shotgun (WGS) entry which is preliminary data.</text>
</comment>
<accession>A0ACB7P0F8</accession>
<evidence type="ECO:0000313" key="1">
    <source>
        <dbReference type="EMBL" id="KAH6623357.1"/>
    </source>
</evidence>
<name>A0ACB7P0F8_9PEZI</name>
<dbReference type="EMBL" id="JAGIZQ010000006">
    <property type="protein sequence ID" value="KAH6623357.1"/>
    <property type="molecule type" value="Genomic_DNA"/>
</dbReference>
<protein>
    <submittedName>
        <fullName evidence="1">Uncharacterized protein</fullName>
    </submittedName>
</protein>
<sequence length="230" mass="25296">MTHPPLPPSTRHPHEPLPHFLQRLPPFQPPHTTTTPPHHPLPRWYWITNPYNPAGFDSSGDVEGFTRAGAALLGEFRRAVECAAQEEGGWGRVEGWRGVLVREIAALARGFGVAGGKWMLFPSESEVNEVWRVVCEGVDAGRLGVGAKVSTSGLQGDPARLICVYTRDFTDVEDVRRVLEGLVAMGLVRADMPRGITYKCDAYTHLGIYENNEYGIRASIYGSSEMLAGD</sequence>
<evidence type="ECO:0000313" key="2">
    <source>
        <dbReference type="Proteomes" id="UP000724584"/>
    </source>
</evidence>
<organism evidence="1 2">
    <name type="scientific">Chaetomium tenue</name>
    <dbReference type="NCBI Taxonomy" id="1854479"/>
    <lineage>
        <taxon>Eukaryota</taxon>
        <taxon>Fungi</taxon>
        <taxon>Dikarya</taxon>
        <taxon>Ascomycota</taxon>
        <taxon>Pezizomycotina</taxon>
        <taxon>Sordariomycetes</taxon>
        <taxon>Sordariomycetidae</taxon>
        <taxon>Sordariales</taxon>
        <taxon>Chaetomiaceae</taxon>
        <taxon>Chaetomium</taxon>
    </lineage>
</organism>
<proteinExistence type="predicted"/>
<reference evidence="1 2" key="1">
    <citation type="journal article" date="2021" name="Nat. Commun.">
        <title>Genetic determinants of endophytism in the Arabidopsis root mycobiome.</title>
        <authorList>
            <person name="Mesny F."/>
            <person name="Miyauchi S."/>
            <person name="Thiergart T."/>
            <person name="Pickel B."/>
            <person name="Atanasova L."/>
            <person name="Karlsson M."/>
            <person name="Huettel B."/>
            <person name="Barry K.W."/>
            <person name="Haridas S."/>
            <person name="Chen C."/>
            <person name="Bauer D."/>
            <person name="Andreopoulos W."/>
            <person name="Pangilinan J."/>
            <person name="LaButti K."/>
            <person name="Riley R."/>
            <person name="Lipzen A."/>
            <person name="Clum A."/>
            <person name="Drula E."/>
            <person name="Henrissat B."/>
            <person name="Kohler A."/>
            <person name="Grigoriev I.V."/>
            <person name="Martin F.M."/>
            <person name="Hacquard S."/>
        </authorList>
    </citation>
    <scope>NUCLEOTIDE SEQUENCE [LARGE SCALE GENOMIC DNA]</scope>
    <source>
        <strain evidence="1 2">MPI-SDFR-AT-0079</strain>
    </source>
</reference>
<keyword evidence="2" id="KW-1185">Reference proteome</keyword>